<name>A0A9P4XAF6_9HYPO</name>
<dbReference type="AlphaFoldDB" id="A0A9P4XAF6"/>
<proteinExistence type="predicted"/>
<reference evidence="2 3" key="1">
    <citation type="submission" date="2018-06" db="EMBL/GenBank/DDBJ databases">
        <title>Genome analysis of cellulolytic fungus Trichoderma lentiforme CFAM-422.</title>
        <authorList>
            <person name="Steindorff A.S."/>
            <person name="Formighieri E.F."/>
            <person name="Midorikawa G.E.O."/>
            <person name="Tamietti M.S."/>
            <person name="Ramos E.Z."/>
            <person name="Silva A.S."/>
            <person name="Bon E.P.S."/>
            <person name="Mendes T.D."/>
            <person name="Damaso M.C.T."/>
            <person name="Favaro L.C.L."/>
        </authorList>
    </citation>
    <scope>NUCLEOTIDE SEQUENCE [LARGE SCALE GENOMIC DNA]</scope>
    <source>
        <strain evidence="2 3">CFAM-422</strain>
    </source>
</reference>
<accession>A0A9P4XAF6</accession>
<evidence type="ECO:0000313" key="2">
    <source>
        <dbReference type="EMBL" id="KAF3066206.1"/>
    </source>
</evidence>
<comment type="caution">
    <text evidence="2">The sequence shown here is derived from an EMBL/GenBank/DDBJ whole genome shotgun (WGS) entry which is preliminary data.</text>
</comment>
<sequence>MAMRVREFGNRPVGDMDRVERRRKSATGLLLHCTNRKASHSTELRQSAATALGPPVAWM</sequence>
<dbReference type="EMBL" id="QLNT01000017">
    <property type="protein sequence ID" value="KAF3066206.1"/>
    <property type="molecule type" value="Genomic_DNA"/>
</dbReference>
<dbReference type="Proteomes" id="UP000801864">
    <property type="component" value="Unassembled WGS sequence"/>
</dbReference>
<gene>
    <name evidence="2" type="ORF">CFAM422_009445</name>
</gene>
<protein>
    <submittedName>
        <fullName evidence="2">Uncharacterized protein</fullName>
    </submittedName>
</protein>
<organism evidence="2 3">
    <name type="scientific">Trichoderma lentiforme</name>
    <dbReference type="NCBI Taxonomy" id="1567552"/>
    <lineage>
        <taxon>Eukaryota</taxon>
        <taxon>Fungi</taxon>
        <taxon>Dikarya</taxon>
        <taxon>Ascomycota</taxon>
        <taxon>Pezizomycotina</taxon>
        <taxon>Sordariomycetes</taxon>
        <taxon>Hypocreomycetidae</taxon>
        <taxon>Hypocreales</taxon>
        <taxon>Hypocreaceae</taxon>
        <taxon>Trichoderma</taxon>
    </lineage>
</organism>
<evidence type="ECO:0000313" key="3">
    <source>
        <dbReference type="Proteomes" id="UP000801864"/>
    </source>
</evidence>
<feature type="region of interest" description="Disordered" evidence="1">
    <location>
        <begin position="37"/>
        <end position="59"/>
    </location>
</feature>
<keyword evidence="3" id="KW-1185">Reference proteome</keyword>
<evidence type="ECO:0000256" key="1">
    <source>
        <dbReference type="SAM" id="MobiDB-lite"/>
    </source>
</evidence>